<gene>
    <name evidence="1" type="ORF">A2210_02310</name>
</gene>
<sequence>MAQKEVINMNKEILNEQLASTEVRNPGMQILAPGDLTSEETADNLIALLQAMYVEHGITKNREQLVSDINAGSVLTWFAKKEGKFVATASLIKQADGAWELGRAVSLDRGNGIGKRVILEALKFHIENHPDAPLTAEVRVADEFKGIPSGLATQKIFFDTINKILPITPFAVAPLFAHGEPLRNEQFILSASDVKPGKTISENIAESINGRSTKGIVQGLQVVRTAPFRLAIPQDGGQPASEVAAESANFDGCSLFPIEVTDRNMPLIGMLSAHPDMVLCGIDRVMGSEGKPVVLIATVGFRGDIWNGETSQLAPTKITDSLPSAIRKDIQNIADRFSQIHKRLSKDWSKKARNFWEIEMNWPKKEETWEG</sequence>
<dbReference type="SUPFAM" id="SSF55729">
    <property type="entry name" value="Acyl-CoA N-acyltransferases (Nat)"/>
    <property type="match status" value="1"/>
</dbReference>
<name>A0A1F8CKJ5_9BACT</name>
<dbReference type="Proteomes" id="UP000177855">
    <property type="component" value="Unassembled WGS sequence"/>
</dbReference>
<comment type="caution">
    <text evidence="1">The sequence shown here is derived from an EMBL/GenBank/DDBJ whole genome shotgun (WGS) entry which is preliminary data.</text>
</comment>
<dbReference type="InterPro" id="IPR016181">
    <property type="entry name" value="Acyl_CoA_acyltransferase"/>
</dbReference>
<evidence type="ECO:0008006" key="3">
    <source>
        <dbReference type="Google" id="ProtNLM"/>
    </source>
</evidence>
<proteinExistence type="predicted"/>
<organism evidence="1 2">
    <name type="scientific">Candidatus Woesebacteria bacterium RIFOXYA1_FULL_40_18</name>
    <dbReference type="NCBI Taxonomy" id="1802532"/>
    <lineage>
        <taxon>Bacteria</taxon>
        <taxon>Candidatus Woeseibacteriota</taxon>
    </lineage>
</organism>
<reference evidence="1 2" key="1">
    <citation type="journal article" date="2016" name="Nat. Commun.">
        <title>Thousands of microbial genomes shed light on interconnected biogeochemical processes in an aquifer system.</title>
        <authorList>
            <person name="Anantharaman K."/>
            <person name="Brown C.T."/>
            <person name="Hug L.A."/>
            <person name="Sharon I."/>
            <person name="Castelle C.J."/>
            <person name="Probst A.J."/>
            <person name="Thomas B.C."/>
            <person name="Singh A."/>
            <person name="Wilkins M.J."/>
            <person name="Karaoz U."/>
            <person name="Brodie E.L."/>
            <person name="Williams K.H."/>
            <person name="Hubbard S.S."/>
            <person name="Banfield J.F."/>
        </authorList>
    </citation>
    <scope>NUCLEOTIDE SEQUENCE [LARGE SCALE GENOMIC DNA]</scope>
</reference>
<accession>A0A1F8CKJ5</accession>
<dbReference type="AlphaFoldDB" id="A0A1F8CKJ5"/>
<dbReference type="Gene3D" id="3.40.630.30">
    <property type="match status" value="1"/>
</dbReference>
<dbReference type="STRING" id="1802532.A2210_02310"/>
<evidence type="ECO:0000313" key="2">
    <source>
        <dbReference type="Proteomes" id="UP000177855"/>
    </source>
</evidence>
<dbReference type="EMBL" id="MGHS01000019">
    <property type="protein sequence ID" value="OGM76764.1"/>
    <property type="molecule type" value="Genomic_DNA"/>
</dbReference>
<evidence type="ECO:0000313" key="1">
    <source>
        <dbReference type="EMBL" id="OGM76764.1"/>
    </source>
</evidence>
<protein>
    <recommendedName>
        <fullName evidence="3">N-acetyltransferase domain-containing protein</fullName>
    </recommendedName>
</protein>